<keyword evidence="3" id="KW-0256">Endoplasmic reticulum</keyword>
<keyword evidence="10" id="KW-1185">Reference proteome</keyword>
<comment type="subcellular location">
    <subcellularLocation>
        <location evidence="1">Endoplasmic reticulum</location>
    </subcellularLocation>
</comment>
<proteinExistence type="predicted"/>
<evidence type="ECO:0000256" key="4">
    <source>
        <dbReference type="ARBA" id="ARBA00023157"/>
    </source>
</evidence>
<dbReference type="PANTHER" id="PTHR15414">
    <property type="entry name" value="OS-9-RELATED"/>
    <property type="match status" value="1"/>
</dbReference>
<dbReference type="PANTHER" id="PTHR15414:SF0">
    <property type="entry name" value="ENDOPLASMIC RETICULUM LECTIN 1"/>
    <property type="match status" value="1"/>
</dbReference>
<evidence type="ECO:0000313" key="9">
    <source>
        <dbReference type="EMBL" id="KAK2160858.1"/>
    </source>
</evidence>
<dbReference type="SUPFAM" id="SSF50911">
    <property type="entry name" value="Mannose 6-phosphate receptor domain"/>
    <property type="match status" value="1"/>
</dbReference>
<evidence type="ECO:0000313" key="10">
    <source>
        <dbReference type="Proteomes" id="UP001208570"/>
    </source>
</evidence>
<protein>
    <recommendedName>
        <fullName evidence="6">Endoplasmic reticulum lectin 1</fullName>
    </recommendedName>
    <alternativeName>
        <fullName evidence="7">ER lectin</fullName>
    </alternativeName>
</protein>
<organism evidence="9 10">
    <name type="scientific">Paralvinella palmiformis</name>
    <dbReference type="NCBI Taxonomy" id="53620"/>
    <lineage>
        <taxon>Eukaryota</taxon>
        <taxon>Metazoa</taxon>
        <taxon>Spiralia</taxon>
        <taxon>Lophotrochozoa</taxon>
        <taxon>Annelida</taxon>
        <taxon>Polychaeta</taxon>
        <taxon>Sedentaria</taxon>
        <taxon>Canalipalpata</taxon>
        <taxon>Terebellida</taxon>
        <taxon>Terebelliformia</taxon>
        <taxon>Alvinellidae</taxon>
        <taxon>Paralvinella</taxon>
    </lineage>
</organism>
<dbReference type="GO" id="GO:0030968">
    <property type="term" value="P:endoplasmic reticulum unfolded protein response"/>
    <property type="evidence" value="ECO:0007669"/>
    <property type="project" value="InterPro"/>
</dbReference>
<gene>
    <name evidence="9" type="ORF">LSH36_126g08053</name>
</gene>
<dbReference type="InterPro" id="IPR009011">
    <property type="entry name" value="Man6P_isomerase_rcpt-bd_dom_sf"/>
</dbReference>
<dbReference type="GO" id="GO:0030970">
    <property type="term" value="P:retrograde protein transport, ER to cytosol"/>
    <property type="evidence" value="ECO:0007669"/>
    <property type="project" value="TreeGrafter"/>
</dbReference>
<evidence type="ECO:0000256" key="2">
    <source>
        <dbReference type="ARBA" id="ARBA00022729"/>
    </source>
</evidence>
<dbReference type="InterPro" id="IPR044865">
    <property type="entry name" value="MRH_dom"/>
</dbReference>
<accession>A0AAD9JYK5</accession>
<evidence type="ECO:0000256" key="1">
    <source>
        <dbReference type="ARBA" id="ARBA00004240"/>
    </source>
</evidence>
<evidence type="ECO:0000259" key="8">
    <source>
        <dbReference type="PROSITE" id="PS51914"/>
    </source>
</evidence>
<comment type="caution">
    <text evidence="9">The sequence shown here is derived from an EMBL/GenBank/DDBJ whole genome shotgun (WGS) entry which is preliminary data.</text>
</comment>
<dbReference type="EMBL" id="JAODUP010000126">
    <property type="protein sequence ID" value="KAK2160858.1"/>
    <property type="molecule type" value="Genomic_DNA"/>
</dbReference>
<dbReference type="AlphaFoldDB" id="A0AAD9JYK5"/>
<feature type="domain" description="MRH" evidence="8">
    <location>
        <begin position="26"/>
        <end position="147"/>
    </location>
</feature>
<dbReference type="GO" id="GO:0005788">
    <property type="term" value="C:endoplasmic reticulum lumen"/>
    <property type="evidence" value="ECO:0007669"/>
    <property type="project" value="TreeGrafter"/>
</dbReference>
<dbReference type="PROSITE" id="PS51914">
    <property type="entry name" value="MRH"/>
    <property type="match status" value="1"/>
</dbReference>
<evidence type="ECO:0000256" key="6">
    <source>
        <dbReference type="ARBA" id="ARBA00041108"/>
    </source>
</evidence>
<dbReference type="Gene3D" id="2.70.130.10">
    <property type="entry name" value="Mannose-6-phosphate receptor binding domain"/>
    <property type="match status" value="1"/>
</dbReference>
<evidence type="ECO:0000256" key="3">
    <source>
        <dbReference type="ARBA" id="ARBA00022824"/>
    </source>
</evidence>
<dbReference type="InterPro" id="IPR045149">
    <property type="entry name" value="OS-9-like"/>
</dbReference>
<sequence length="159" mass="17969">MSQKALSSIADRKMEKSVGASTQPCLTPFVTLNNSETSPPTLTFVIIPDDTSKTTVLLGVWDKEAHLDWLEKHPSKRSKYVNKDNEIVHQYYGGGDICDVTGRRRFVEVRLKCKDNPNNVQYISEYLIETKTCEYILVVESPMFCDAQDADLDGFIDVT</sequence>
<name>A0AAD9JYK5_9ANNE</name>
<keyword evidence="2" id="KW-0732">Signal</keyword>
<evidence type="ECO:0000256" key="7">
    <source>
        <dbReference type="ARBA" id="ARBA00041661"/>
    </source>
</evidence>
<reference evidence="9" key="1">
    <citation type="journal article" date="2023" name="Mol. Biol. Evol.">
        <title>Third-Generation Sequencing Reveals the Adaptive Role of the Epigenome in Three Deep-Sea Polychaetes.</title>
        <authorList>
            <person name="Perez M."/>
            <person name="Aroh O."/>
            <person name="Sun Y."/>
            <person name="Lan Y."/>
            <person name="Juniper S.K."/>
            <person name="Young C.R."/>
            <person name="Angers B."/>
            <person name="Qian P.Y."/>
        </authorList>
    </citation>
    <scope>NUCLEOTIDE SEQUENCE</scope>
    <source>
        <strain evidence="9">P08H-3</strain>
    </source>
</reference>
<comment type="function">
    <text evidence="5">Probable lectin that binds selectively to improperly folded lumenal proteins. May function in endoplasmic reticulum quality control and endoplasmic reticulum-associated degradation (ERAD) of both non-glycosylated proteins and glycoproteins.</text>
</comment>
<dbReference type="Proteomes" id="UP001208570">
    <property type="component" value="Unassembled WGS sequence"/>
</dbReference>
<evidence type="ECO:0000256" key="5">
    <source>
        <dbReference type="ARBA" id="ARBA00037585"/>
    </source>
</evidence>
<keyword evidence="4" id="KW-1015">Disulfide bond</keyword>